<name>A0AA96EK95_9VIRU</name>
<evidence type="ECO:0000313" key="1">
    <source>
        <dbReference type="EMBL" id="WNL49910.1"/>
    </source>
</evidence>
<sequence>MEFFLEPRESVSYELVCCSELEKRPKKKHIVVETPKTITMGLGKGLKYTEKVERTTEGTYSFHKGTKVRHGPFETVITTKTTTFVWCLFSKGLAKRESLQITEMSGTFVNGQLEGEMNQKSWRSGRDTDVAYLCSKVISPYKRGVLHGLWKLLDAHGNLQNSMLYVGGKRVK</sequence>
<reference evidence="1" key="1">
    <citation type="submission" date="2023-07" db="EMBL/GenBank/DDBJ databases">
        <authorList>
            <person name="Xia Y."/>
        </authorList>
    </citation>
    <scope>NUCLEOTIDE SEQUENCE</scope>
    <source>
        <strain evidence="1">F</strain>
    </source>
</reference>
<gene>
    <name evidence="1" type="ORF">MarFTMF_394</name>
</gene>
<proteinExistence type="predicted"/>
<protein>
    <recommendedName>
        <fullName evidence="2">MORN repeat-containing protein</fullName>
    </recommendedName>
</protein>
<accession>A0AA96EK95</accession>
<dbReference type="EMBL" id="OR343188">
    <property type="protein sequence ID" value="WNL49910.1"/>
    <property type="molecule type" value="Genomic_DNA"/>
</dbReference>
<organism evidence="1">
    <name type="scientific">Marseillevirus sp</name>
    <dbReference type="NCBI Taxonomy" id="2809551"/>
    <lineage>
        <taxon>Viruses</taxon>
        <taxon>Varidnaviria</taxon>
        <taxon>Bamfordvirae</taxon>
        <taxon>Nucleocytoviricota</taxon>
        <taxon>Megaviricetes</taxon>
        <taxon>Pimascovirales</taxon>
        <taxon>Pimascovirales incertae sedis</taxon>
        <taxon>Marseilleviridae</taxon>
        <taxon>Marseillevirus</taxon>
    </lineage>
</organism>
<evidence type="ECO:0008006" key="2">
    <source>
        <dbReference type="Google" id="ProtNLM"/>
    </source>
</evidence>